<dbReference type="Pfam" id="PF02086">
    <property type="entry name" value="MethyltransfD12"/>
    <property type="match status" value="1"/>
</dbReference>
<keyword evidence="5 8" id="KW-0949">S-adenosyl-L-methionine</keyword>
<evidence type="ECO:0000256" key="4">
    <source>
        <dbReference type="ARBA" id="ARBA00022679"/>
    </source>
</evidence>
<dbReference type="Gene3D" id="3.40.50.150">
    <property type="entry name" value="Vaccinia Virus protein VP39"/>
    <property type="match status" value="1"/>
</dbReference>
<proteinExistence type="inferred from homology"/>
<dbReference type="InterPro" id="IPR002052">
    <property type="entry name" value="DNA_methylase_N6_adenine_CS"/>
</dbReference>
<dbReference type="PROSITE" id="PS00092">
    <property type="entry name" value="N6_MTASE"/>
    <property type="match status" value="1"/>
</dbReference>
<feature type="binding site" evidence="7">
    <location>
        <position position="74"/>
    </location>
    <ligand>
        <name>S-adenosyl-L-methionine</name>
        <dbReference type="ChEBI" id="CHEBI:59789"/>
    </ligand>
</feature>
<keyword evidence="4 8" id="KW-0808">Transferase</keyword>
<comment type="catalytic activity">
    <reaction evidence="6 8">
        <text>a 2'-deoxyadenosine in DNA + S-adenosyl-L-methionine = an N(6)-methyl-2'-deoxyadenosine in DNA + S-adenosyl-L-homocysteine + H(+)</text>
        <dbReference type="Rhea" id="RHEA:15197"/>
        <dbReference type="Rhea" id="RHEA-COMP:12418"/>
        <dbReference type="Rhea" id="RHEA-COMP:12419"/>
        <dbReference type="ChEBI" id="CHEBI:15378"/>
        <dbReference type="ChEBI" id="CHEBI:57856"/>
        <dbReference type="ChEBI" id="CHEBI:59789"/>
        <dbReference type="ChEBI" id="CHEBI:90615"/>
        <dbReference type="ChEBI" id="CHEBI:90616"/>
        <dbReference type="EC" id="2.1.1.72"/>
    </reaction>
</comment>
<dbReference type="SUPFAM" id="SSF53335">
    <property type="entry name" value="S-adenosyl-L-methionine-dependent methyltransferases"/>
    <property type="match status" value="1"/>
</dbReference>
<dbReference type="GO" id="GO:0009007">
    <property type="term" value="F:site-specific DNA-methyltransferase (adenine-specific) activity"/>
    <property type="evidence" value="ECO:0007669"/>
    <property type="project" value="UniProtKB-UniRule"/>
</dbReference>
<evidence type="ECO:0000256" key="1">
    <source>
        <dbReference type="ARBA" id="ARBA00006594"/>
    </source>
</evidence>
<comment type="similarity">
    <text evidence="1 8">Belongs to the N(4)/N(6)-methyltransferase family.</text>
</comment>
<evidence type="ECO:0000256" key="7">
    <source>
        <dbReference type="PIRSR" id="PIRSR000398-1"/>
    </source>
</evidence>
<dbReference type="GO" id="GO:0032259">
    <property type="term" value="P:methylation"/>
    <property type="evidence" value="ECO:0007669"/>
    <property type="project" value="UniProtKB-KW"/>
</dbReference>
<gene>
    <name evidence="9" type="primary">dam</name>
    <name evidence="9" type="ORF">BLIG_00303</name>
</gene>
<sequence>MSQQPTIIERSAKEENIMAKKILLKPVLKWVGGKRQLLDQILPLIPESSTYVEPFVGGGAVLLAKQPENAIINDYNSELINVYECVRDHTDELLDLLHSHAEKNSSDYFYSIRAQDREPNFKERSPVQRAARIIYLNKTCFNGLYRVNSAGQFNSPYGRYNNPAIENRPAIRALAKYLSGNIKILCGDYELALQNLDKDSFVYLDPPYMPISSSASFTGYTEGGFDYNEQLRLKNNCDKLASQGIKFLESNSDCEEIRELYKDYKIISVSANRSINSRADRRGAIKEVLIDGR</sequence>
<dbReference type="REBASE" id="23617">
    <property type="entry name" value="M.BloCCORF303P"/>
</dbReference>
<feature type="binding site" evidence="7">
    <location>
        <position position="34"/>
    </location>
    <ligand>
        <name>S-adenosyl-L-methionine</name>
        <dbReference type="ChEBI" id="CHEBI:59789"/>
    </ligand>
</feature>
<evidence type="ECO:0000313" key="9">
    <source>
        <dbReference type="EMBL" id="EEQ54354.1"/>
    </source>
</evidence>
<feature type="binding site" evidence="7">
    <location>
        <position position="205"/>
    </location>
    <ligand>
        <name>S-adenosyl-L-methionine</name>
        <dbReference type="ChEBI" id="CHEBI:59789"/>
    </ligand>
</feature>
<keyword evidence="3 8" id="KW-0489">Methyltransferase</keyword>
<evidence type="ECO:0000256" key="8">
    <source>
        <dbReference type="RuleBase" id="RU361257"/>
    </source>
</evidence>
<dbReference type="InterPro" id="IPR012263">
    <property type="entry name" value="M_m6A_EcoRV"/>
</dbReference>
<dbReference type="PANTHER" id="PTHR30481">
    <property type="entry name" value="DNA ADENINE METHYLASE"/>
    <property type="match status" value="1"/>
</dbReference>
<dbReference type="InterPro" id="IPR023095">
    <property type="entry name" value="Ade_MeTrfase_dom_2"/>
</dbReference>
<evidence type="ECO:0000256" key="2">
    <source>
        <dbReference type="ARBA" id="ARBA00011900"/>
    </source>
</evidence>
<dbReference type="InterPro" id="IPR012327">
    <property type="entry name" value="MeTrfase_D12"/>
</dbReference>
<dbReference type="Proteomes" id="UP000005084">
    <property type="component" value="Unassembled WGS sequence"/>
</dbReference>
<dbReference type="NCBIfam" id="TIGR00571">
    <property type="entry name" value="dam"/>
    <property type="match status" value="1"/>
</dbReference>
<evidence type="ECO:0000256" key="3">
    <source>
        <dbReference type="ARBA" id="ARBA00022603"/>
    </source>
</evidence>
<dbReference type="PRINTS" id="PR00505">
    <property type="entry name" value="D12N6MTFRASE"/>
</dbReference>
<evidence type="ECO:0000256" key="6">
    <source>
        <dbReference type="ARBA" id="ARBA00047942"/>
    </source>
</evidence>
<dbReference type="EC" id="2.1.1.72" evidence="2 8"/>
<evidence type="ECO:0000256" key="5">
    <source>
        <dbReference type="ARBA" id="ARBA00022691"/>
    </source>
</evidence>
<dbReference type="GO" id="GO:0006298">
    <property type="term" value="P:mismatch repair"/>
    <property type="evidence" value="ECO:0007669"/>
    <property type="project" value="TreeGrafter"/>
</dbReference>
<dbReference type="HOGENOM" id="CLU_063430_0_0_11"/>
<dbReference type="PANTHER" id="PTHR30481:SF3">
    <property type="entry name" value="DNA ADENINE METHYLASE"/>
    <property type="match status" value="1"/>
</dbReference>
<accession>C5E8N2</accession>
<feature type="binding site" evidence="7">
    <location>
        <position position="30"/>
    </location>
    <ligand>
        <name>S-adenosyl-L-methionine</name>
        <dbReference type="ChEBI" id="CHEBI:59789"/>
    </ligand>
</feature>
<protein>
    <recommendedName>
        <fullName evidence="2 8">Site-specific DNA-methyltransferase (adenine-specific)</fullName>
        <ecNumber evidence="2 8">2.1.1.72</ecNumber>
    </recommendedName>
</protein>
<dbReference type="GO" id="GO:1904047">
    <property type="term" value="F:S-adenosyl-L-methionine binding"/>
    <property type="evidence" value="ECO:0007669"/>
    <property type="project" value="TreeGrafter"/>
</dbReference>
<dbReference type="GO" id="GO:0009307">
    <property type="term" value="P:DNA restriction-modification system"/>
    <property type="evidence" value="ECO:0007669"/>
    <property type="project" value="InterPro"/>
</dbReference>
<dbReference type="GO" id="GO:0043565">
    <property type="term" value="F:sequence-specific DNA binding"/>
    <property type="evidence" value="ECO:0007669"/>
    <property type="project" value="TreeGrafter"/>
</dbReference>
<dbReference type="PIRSF" id="PIRSF000398">
    <property type="entry name" value="M_m6A_EcoRV"/>
    <property type="match status" value="1"/>
</dbReference>
<organism evidence="9">
    <name type="scientific">Bifidobacterium longum subsp. infantis CCUG 52486</name>
    <dbReference type="NCBI Taxonomy" id="537937"/>
    <lineage>
        <taxon>Bacteria</taxon>
        <taxon>Bacillati</taxon>
        <taxon>Actinomycetota</taxon>
        <taxon>Actinomycetes</taxon>
        <taxon>Bifidobacteriales</taxon>
        <taxon>Bifidobacteriaceae</taxon>
        <taxon>Bifidobacterium</taxon>
    </lineage>
</organism>
<dbReference type="Gene3D" id="1.10.1020.10">
    <property type="entry name" value="Adenine-specific Methyltransferase, Domain 2"/>
    <property type="match status" value="1"/>
</dbReference>
<dbReference type="EMBL" id="DS990238">
    <property type="protein sequence ID" value="EEQ54354.1"/>
    <property type="molecule type" value="Genomic_DNA"/>
</dbReference>
<dbReference type="InterPro" id="IPR029063">
    <property type="entry name" value="SAM-dependent_MTases_sf"/>
</dbReference>
<name>C5E8N2_BIFLI</name>
<dbReference type="AlphaFoldDB" id="C5E8N2"/>
<reference evidence="9" key="1">
    <citation type="submission" date="2008-08" db="EMBL/GenBank/DDBJ databases">
        <title>Annotation of Bifidobacterium longum subsp. infantis CCUG 52486.</title>
        <authorList>
            <consortium name="The Broad Institute Genome Sequencing Platform"/>
            <person name="Gougoulias C."/>
            <person name="Tuohy K.M."/>
            <person name="Gibson G.R."/>
            <person name="Ward D."/>
            <person name="Mehta T."/>
            <person name="Young S."/>
            <person name="Jaffe D."/>
            <person name="Gnerre S."/>
            <person name="Berlin A."/>
            <person name="Heiman D."/>
            <person name="Hepburn T."/>
            <person name="Shea T."/>
            <person name="Sykes S."/>
            <person name="Alvarado L."/>
            <person name="Kodira C."/>
            <person name="Borodovsky M."/>
            <person name="Lander E."/>
            <person name="Galagan J."/>
            <person name="Nusbaum C."/>
            <person name="Birren B."/>
        </authorList>
    </citation>
    <scope>NUCLEOTIDE SEQUENCE [LARGE SCALE GENOMIC DNA]</scope>
    <source>
        <strain evidence="9">CCUG 52486</strain>
    </source>
</reference>